<dbReference type="EMBL" id="SLUB01000025">
    <property type="protein sequence ID" value="THE11704.1"/>
    <property type="molecule type" value="Genomic_DNA"/>
</dbReference>
<keyword evidence="2" id="KW-1185">Reference proteome</keyword>
<sequence>MVTEIYLNDYKLNVTHYSEKTKNHHLLVKVEFKVSSEDYHDITTLLYKGNFDLKVPERNIACKVSIQEYSTSITNLYEKDQVGDFTLILRETRE</sequence>
<accession>A0A4S3PQT7</accession>
<evidence type="ECO:0000313" key="1">
    <source>
        <dbReference type="EMBL" id="THE11704.1"/>
    </source>
</evidence>
<dbReference type="InterPro" id="IPR023105">
    <property type="entry name" value="YkvR-like_sf"/>
</dbReference>
<dbReference type="InterPro" id="IPR021596">
    <property type="entry name" value="DUF3219"/>
</dbReference>
<reference evidence="1 2" key="1">
    <citation type="journal article" date="2019" name="Indoor Air">
        <title>Impacts of indoor surface finishes on bacterial viability.</title>
        <authorList>
            <person name="Hu J."/>
            <person name="Maamar S.B."/>
            <person name="Glawe A.J."/>
            <person name="Gottel N."/>
            <person name="Gilbert J.A."/>
            <person name="Hartmann E.M."/>
        </authorList>
    </citation>
    <scope>NUCLEOTIDE SEQUENCE [LARGE SCALE GENOMIC DNA]</scope>
    <source>
        <strain evidence="1 2">AF060A6</strain>
    </source>
</reference>
<dbReference type="SUPFAM" id="SSF159173">
    <property type="entry name" value="YkvR-like"/>
    <property type="match status" value="1"/>
</dbReference>
<protein>
    <submittedName>
        <fullName evidence="1">DUF3219 family protein</fullName>
    </submittedName>
</protein>
<organism evidence="1 2">
    <name type="scientific">Bacillus timonensis</name>
    <dbReference type="NCBI Taxonomy" id="1033734"/>
    <lineage>
        <taxon>Bacteria</taxon>
        <taxon>Bacillati</taxon>
        <taxon>Bacillota</taxon>
        <taxon>Bacilli</taxon>
        <taxon>Bacillales</taxon>
        <taxon>Bacillaceae</taxon>
        <taxon>Bacillus</taxon>
    </lineage>
</organism>
<dbReference type="AlphaFoldDB" id="A0A4S3PQT7"/>
<dbReference type="Proteomes" id="UP000306477">
    <property type="component" value="Unassembled WGS sequence"/>
</dbReference>
<dbReference type="Pfam" id="PF11514">
    <property type="entry name" value="DUF3219"/>
    <property type="match status" value="1"/>
</dbReference>
<dbReference type="OrthoDB" id="2920197at2"/>
<evidence type="ECO:0000313" key="2">
    <source>
        <dbReference type="Proteomes" id="UP000306477"/>
    </source>
</evidence>
<gene>
    <name evidence="1" type="ORF">E1I69_13930</name>
</gene>
<dbReference type="Gene3D" id="2.40.30.80">
    <property type="entry name" value="YkvR-like"/>
    <property type="match status" value="1"/>
</dbReference>
<dbReference type="RefSeq" id="WP_136380193.1">
    <property type="nucleotide sequence ID" value="NZ_SLUB01000025.1"/>
</dbReference>
<proteinExistence type="predicted"/>
<comment type="caution">
    <text evidence="1">The sequence shown here is derived from an EMBL/GenBank/DDBJ whole genome shotgun (WGS) entry which is preliminary data.</text>
</comment>
<name>A0A4S3PQT7_9BACI</name>